<dbReference type="Proteomes" id="UP000752696">
    <property type="component" value="Unassembled WGS sequence"/>
</dbReference>
<feature type="non-terminal residue" evidence="2">
    <location>
        <position position="131"/>
    </location>
</feature>
<gene>
    <name evidence="2" type="ORF">MHI_LOCUS772937</name>
</gene>
<sequence length="131" mass="14875">LRGQGKEERRGEEEEKQEEEKEEEELKEEGEEEETGGEGVENDARKFHQSFLSPVGSLPLLQTKLGKRHKEIFYSEDSYENCLYMVLLHTTSSPASLKPRLQPPSRLVRRYLTVDAPSPPAIHPGLVVSIS</sequence>
<protein>
    <submittedName>
        <fullName evidence="2">Uncharacterized protein</fullName>
    </submittedName>
</protein>
<accession>A0A6V7HDA0</accession>
<dbReference type="EMBL" id="CAJDYZ010010466">
    <property type="protein sequence ID" value="CAD1478069.1"/>
    <property type="molecule type" value="Genomic_DNA"/>
</dbReference>
<feature type="compositionally biased region" description="Acidic residues" evidence="1">
    <location>
        <begin position="14"/>
        <end position="36"/>
    </location>
</feature>
<dbReference type="AlphaFoldDB" id="A0A6V7HDA0"/>
<reference evidence="2" key="1">
    <citation type="submission" date="2020-07" db="EMBL/GenBank/DDBJ databases">
        <authorList>
            <person name="Nazaruddin N."/>
        </authorList>
    </citation>
    <scope>NUCLEOTIDE SEQUENCE</scope>
</reference>
<keyword evidence="3" id="KW-1185">Reference proteome</keyword>
<evidence type="ECO:0000313" key="3">
    <source>
        <dbReference type="Proteomes" id="UP000752696"/>
    </source>
</evidence>
<proteinExistence type="predicted"/>
<feature type="compositionally biased region" description="Basic and acidic residues" evidence="1">
    <location>
        <begin position="1"/>
        <end position="13"/>
    </location>
</feature>
<evidence type="ECO:0000313" key="2">
    <source>
        <dbReference type="EMBL" id="CAD1478069.1"/>
    </source>
</evidence>
<dbReference type="OrthoDB" id="10535250at2759"/>
<feature type="region of interest" description="Disordered" evidence="1">
    <location>
        <begin position="1"/>
        <end position="48"/>
    </location>
</feature>
<comment type="caution">
    <text evidence="2">The sequence shown here is derived from an EMBL/GenBank/DDBJ whole genome shotgun (WGS) entry which is preliminary data.</text>
</comment>
<organism evidence="2 3">
    <name type="scientific">Heterotrigona itama</name>
    <dbReference type="NCBI Taxonomy" id="395501"/>
    <lineage>
        <taxon>Eukaryota</taxon>
        <taxon>Metazoa</taxon>
        <taxon>Ecdysozoa</taxon>
        <taxon>Arthropoda</taxon>
        <taxon>Hexapoda</taxon>
        <taxon>Insecta</taxon>
        <taxon>Pterygota</taxon>
        <taxon>Neoptera</taxon>
        <taxon>Endopterygota</taxon>
        <taxon>Hymenoptera</taxon>
        <taxon>Apocrita</taxon>
        <taxon>Aculeata</taxon>
        <taxon>Apoidea</taxon>
        <taxon>Anthophila</taxon>
        <taxon>Apidae</taxon>
        <taxon>Heterotrigona</taxon>
    </lineage>
</organism>
<name>A0A6V7HDA0_9HYME</name>
<evidence type="ECO:0000256" key="1">
    <source>
        <dbReference type="SAM" id="MobiDB-lite"/>
    </source>
</evidence>